<proteinExistence type="predicted"/>
<gene>
    <name evidence="1" type="ORF">RDB_LOCUS121334</name>
</gene>
<dbReference type="Proteomes" id="UP000663841">
    <property type="component" value="Unassembled WGS sequence"/>
</dbReference>
<name>A0A8H3B7D6_9AGAM</name>
<reference evidence="1" key="1">
    <citation type="submission" date="2021-01" db="EMBL/GenBank/DDBJ databases">
        <authorList>
            <person name="Kaushik A."/>
        </authorList>
    </citation>
    <scope>NUCLEOTIDE SEQUENCE</scope>
    <source>
        <strain evidence="1">AG3-T5</strain>
    </source>
</reference>
<comment type="caution">
    <text evidence="1">The sequence shown here is derived from an EMBL/GenBank/DDBJ whole genome shotgun (WGS) entry which is preliminary data.</text>
</comment>
<accession>A0A8H3B7D6</accession>
<sequence length="87" mass="9498">MMNARERMLLGGLAHTLSRSQVELAGSHLTLLHGKSIRFEYKDEGEKTSEHCTLERGVEILLCAEATNGVLSVVDGTVKPWGSSWSA</sequence>
<protein>
    <submittedName>
        <fullName evidence="1">Uncharacterized protein</fullName>
    </submittedName>
</protein>
<evidence type="ECO:0000313" key="1">
    <source>
        <dbReference type="EMBL" id="CAE6449062.1"/>
    </source>
</evidence>
<evidence type="ECO:0000313" key="2">
    <source>
        <dbReference type="Proteomes" id="UP000663841"/>
    </source>
</evidence>
<dbReference type="EMBL" id="CAJMWW010000131">
    <property type="protein sequence ID" value="CAE6449062.1"/>
    <property type="molecule type" value="Genomic_DNA"/>
</dbReference>
<dbReference type="AlphaFoldDB" id="A0A8H3B7D6"/>
<organism evidence="1 2">
    <name type="scientific">Rhizoctonia solani</name>
    <dbReference type="NCBI Taxonomy" id="456999"/>
    <lineage>
        <taxon>Eukaryota</taxon>
        <taxon>Fungi</taxon>
        <taxon>Dikarya</taxon>
        <taxon>Basidiomycota</taxon>
        <taxon>Agaricomycotina</taxon>
        <taxon>Agaricomycetes</taxon>
        <taxon>Cantharellales</taxon>
        <taxon>Ceratobasidiaceae</taxon>
        <taxon>Rhizoctonia</taxon>
    </lineage>
</organism>